<evidence type="ECO:0000313" key="4">
    <source>
        <dbReference type="Proteomes" id="UP000041254"/>
    </source>
</evidence>
<name>A0A0G4EAR5_VITBC</name>
<dbReference type="GO" id="GO:0031012">
    <property type="term" value="C:extracellular matrix"/>
    <property type="evidence" value="ECO:0007669"/>
    <property type="project" value="TreeGrafter"/>
</dbReference>
<dbReference type="InParanoid" id="A0A0G4EAR5"/>
<dbReference type="InterPro" id="IPR050904">
    <property type="entry name" value="Adhesion/Biosynth-related"/>
</dbReference>
<keyword evidence="4" id="KW-1185">Reference proteome</keyword>
<dbReference type="InterPro" id="IPR036378">
    <property type="entry name" value="FAS1_dom_sf"/>
</dbReference>
<dbReference type="SMART" id="SM00554">
    <property type="entry name" value="FAS1"/>
    <property type="match status" value="1"/>
</dbReference>
<feature type="domain" description="FAS1" evidence="2">
    <location>
        <begin position="42"/>
        <end position="185"/>
    </location>
</feature>
<dbReference type="VEuPathDB" id="CryptoDB:Vbra_6840"/>
<dbReference type="Pfam" id="PF02469">
    <property type="entry name" value="Fasciclin"/>
    <property type="match status" value="1"/>
</dbReference>
<dbReference type="EMBL" id="CDMY01000069">
    <property type="protein sequence ID" value="CEL92382.1"/>
    <property type="molecule type" value="Genomic_DNA"/>
</dbReference>
<dbReference type="PROSITE" id="PS50213">
    <property type="entry name" value="FAS1"/>
    <property type="match status" value="1"/>
</dbReference>
<dbReference type="PANTHER" id="PTHR10900:SF124">
    <property type="entry name" value="FI05614P"/>
    <property type="match status" value="1"/>
</dbReference>
<accession>A0A0G4EAR5</accession>
<feature type="chain" id="PRO_5005187070" description="FAS1 domain-containing protein" evidence="1">
    <location>
        <begin position="20"/>
        <end position="197"/>
    </location>
</feature>
<dbReference type="GO" id="GO:0050839">
    <property type="term" value="F:cell adhesion molecule binding"/>
    <property type="evidence" value="ECO:0007669"/>
    <property type="project" value="TreeGrafter"/>
</dbReference>
<dbReference type="PhylomeDB" id="A0A0G4EAR5"/>
<dbReference type="GO" id="GO:0005615">
    <property type="term" value="C:extracellular space"/>
    <property type="evidence" value="ECO:0007669"/>
    <property type="project" value="TreeGrafter"/>
</dbReference>
<reference evidence="3 4" key="1">
    <citation type="submission" date="2014-11" db="EMBL/GenBank/DDBJ databases">
        <authorList>
            <person name="Zhu J."/>
            <person name="Qi W."/>
            <person name="Song R."/>
        </authorList>
    </citation>
    <scope>NUCLEOTIDE SEQUENCE [LARGE SCALE GENOMIC DNA]</scope>
</reference>
<evidence type="ECO:0000259" key="2">
    <source>
        <dbReference type="PROSITE" id="PS50213"/>
    </source>
</evidence>
<dbReference type="InterPro" id="IPR000782">
    <property type="entry name" value="FAS1_domain"/>
</dbReference>
<dbReference type="AlphaFoldDB" id="A0A0G4EAR5"/>
<sequence length="197" mass="21642">MKSFLCALVVVSALVAVSAFHVPVSPVAFRGGRRAARPTVRMATIGQEIAQNPELSKLLEMIRLAGINLSSGGPYTFFAPVNSAWEKMPPRSRNRIAKDEHRDVLKDTLLYHVLTAKKTSSDIAGSENVQTVYQRENDFSSWPSANVPVMVRKMGSGTMMANSAKVIKPDIICDDGVIHLVDKVFFPYVHDQAGWGK</sequence>
<protein>
    <recommendedName>
        <fullName evidence="2">FAS1 domain-containing protein</fullName>
    </recommendedName>
</protein>
<evidence type="ECO:0000256" key="1">
    <source>
        <dbReference type="SAM" id="SignalP"/>
    </source>
</evidence>
<proteinExistence type="predicted"/>
<gene>
    <name evidence="3" type="ORF">Vbra_6840</name>
</gene>
<dbReference type="OrthoDB" id="286301at2759"/>
<dbReference type="PANTHER" id="PTHR10900">
    <property type="entry name" value="PERIOSTIN-RELATED"/>
    <property type="match status" value="1"/>
</dbReference>
<feature type="signal peptide" evidence="1">
    <location>
        <begin position="1"/>
        <end position="19"/>
    </location>
</feature>
<evidence type="ECO:0000313" key="3">
    <source>
        <dbReference type="EMBL" id="CEL92382.1"/>
    </source>
</evidence>
<dbReference type="GO" id="GO:0030198">
    <property type="term" value="P:extracellular matrix organization"/>
    <property type="evidence" value="ECO:0007669"/>
    <property type="project" value="TreeGrafter"/>
</dbReference>
<dbReference type="Proteomes" id="UP000041254">
    <property type="component" value="Unassembled WGS sequence"/>
</dbReference>
<organism evidence="3 4">
    <name type="scientific">Vitrella brassicaformis (strain CCMP3155)</name>
    <dbReference type="NCBI Taxonomy" id="1169540"/>
    <lineage>
        <taxon>Eukaryota</taxon>
        <taxon>Sar</taxon>
        <taxon>Alveolata</taxon>
        <taxon>Colpodellida</taxon>
        <taxon>Vitrellaceae</taxon>
        <taxon>Vitrella</taxon>
    </lineage>
</organism>
<dbReference type="GO" id="GO:0007155">
    <property type="term" value="P:cell adhesion"/>
    <property type="evidence" value="ECO:0007669"/>
    <property type="project" value="TreeGrafter"/>
</dbReference>
<keyword evidence="1" id="KW-0732">Signal</keyword>
<dbReference type="STRING" id="1169540.A0A0G4EAR5"/>
<dbReference type="SUPFAM" id="SSF82153">
    <property type="entry name" value="FAS1 domain"/>
    <property type="match status" value="1"/>
</dbReference>
<dbReference type="Gene3D" id="2.30.180.10">
    <property type="entry name" value="FAS1 domain"/>
    <property type="match status" value="1"/>
</dbReference>